<keyword evidence="3 4" id="KW-0862">Zinc</keyword>
<evidence type="ECO:0000313" key="9">
    <source>
        <dbReference type="Proteomes" id="UP000681131"/>
    </source>
</evidence>
<organism evidence="6 8">
    <name type="scientific">Francisella adeliensis</name>
    <dbReference type="NCBI Taxonomy" id="2007306"/>
    <lineage>
        <taxon>Bacteria</taxon>
        <taxon>Pseudomonadati</taxon>
        <taxon>Pseudomonadota</taxon>
        <taxon>Gammaproteobacteria</taxon>
        <taxon>Thiotrichales</taxon>
        <taxon>Francisellaceae</taxon>
        <taxon>Francisella</taxon>
    </lineage>
</organism>
<dbReference type="GO" id="GO:0008270">
    <property type="term" value="F:zinc ion binding"/>
    <property type="evidence" value="ECO:0007669"/>
    <property type="project" value="InterPro"/>
</dbReference>
<dbReference type="EMBL" id="CP043424">
    <property type="protein sequence ID" value="QIW12784.1"/>
    <property type="molecule type" value="Genomic_DNA"/>
</dbReference>
<reference evidence="7 9" key="2">
    <citation type="submission" date="2019-08" db="EMBL/GenBank/DDBJ databases">
        <title>Complete genome sequences of Francisella adeliensis (FSC1325 and FSC1326).</title>
        <authorList>
            <person name="Ohrman C."/>
            <person name="Uneklint I."/>
            <person name="Vallesi A."/>
            <person name="Karlsson L."/>
            <person name="Sjodin A."/>
        </authorList>
    </citation>
    <scope>NUCLEOTIDE SEQUENCE [LARGE SCALE GENOMIC DNA]</scope>
    <source>
        <strain evidence="7 9">FSC1325</strain>
    </source>
</reference>
<evidence type="ECO:0000259" key="5">
    <source>
        <dbReference type="PROSITE" id="PS50970"/>
    </source>
</evidence>
<comment type="cofactor">
    <cofactor evidence="3">
        <name>Zn(2+)</name>
        <dbReference type="ChEBI" id="CHEBI:29105"/>
    </cofactor>
    <text evidence="3">Binds 1 zinc ion per subunit.</text>
</comment>
<evidence type="ECO:0000256" key="2">
    <source>
        <dbReference type="ARBA" id="ARBA00022679"/>
    </source>
</evidence>
<feature type="domain" description="Hcy-binding" evidence="5">
    <location>
        <begin position="3"/>
        <end position="317"/>
    </location>
</feature>
<sequence length="353" mass="39726">MKKETLLERLDKGPVICAEGFLFEIERRGYLSSGEFVPMVSLDNPHVIENLHREFQHAGSDIVEAFTYNGHREKLRVAGKEHLLEPLNRAALRIAKKVADSTPEGVQPNLMAGNISNSNIWKENDEESQRQVAEMFEEMVTWAVEEGADILIGETFYYAEEAFKALEIMKKTGLQTIVTIAPMAENIMRDGWSIVDTCKELEKRGADVVGLNCFRGPETMLPDLEKIRKAVKCHVAGLPVPYRTNDEHSTFFNLPDNNGCGCPSPHGRTFPTALDPLFCNRYEIRDFAEKAYNMGVNYLGVCCGASPMHIREVADAVGLTVPASKYNENMENHFMYGKNKRTAKHMQEYGDKA</sequence>
<dbReference type="Gene3D" id="3.20.20.330">
    <property type="entry name" value="Homocysteine-binding-like domain"/>
    <property type="match status" value="1"/>
</dbReference>
<evidence type="ECO:0000313" key="8">
    <source>
        <dbReference type="Proteomes" id="UP000251120"/>
    </source>
</evidence>
<accession>A0A2Z4Y063</accession>
<keyword evidence="2 4" id="KW-0808">Transferase</keyword>
<dbReference type="PANTHER" id="PTHR11103:SF18">
    <property type="entry name" value="SLR1189 PROTEIN"/>
    <property type="match status" value="1"/>
</dbReference>
<dbReference type="RefSeq" id="WP_112870714.1">
    <property type="nucleotide sequence ID" value="NZ_CP021781.1"/>
</dbReference>
<reference evidence="6 8" key="1">
    <citation type="submission" date="2017-06" db="EMBL/GenBank/DDBJ databases">
        <title>Complete genome of Francisella adeliensis.</title>
        <authorList>
            <person name="Vallesi A."/>
            <person name="Sjodin A."/>
        </authorList>
    </citation>
    <scope>NUCLEOTIDE SEQUENCE [LARGE SCALE GENOMIC DNA]</scope>
    <source>
        <strain evidence="6 8">FDC440</strain>
    </source>
</reference>
<dbReference type="GO" id="GO:0032259">
    <property type="term" value="P:methylation"/>
    <property type="evidence" value="ECO:0007669"/>
    <property type="project" value="UniProtKB-KW"/>
</dbReference>
<dbReference type="SUPFAM" id="SSF82282">
    <property type="entry name" value="Homocysteine S-methyltransferase"/>
    <property type="match status" value="1"/>
</dbReference>
<keyword evidence="9" id="KW-1185">Reference proteome</keyword>
<gene>
    <name evidence="6" type="ORF">CDH04_09075</name>
    <name evidence="7" type="ORF">FZC43_09085</name>
</gene>
<dbReference type="KEGG" id="fad:CDH04_09075"/>
<evidence type="ECO:0000256" key="4">
    <source>
        <dbReference type="PROSITE-ProRule" id="PRU00333"/>
    </source>
</evidence>
<dbReference type="GO" id="GO:0009086">
    <property type="term" value="P:methionine biosynthetic process"/>
    <property type="evidence" value="ECO:0007669"/>
    <property type="project" value="InterPro"/>
</dbReference>
<dbReference type="Pfam" id="PF02574">
    <property type="entry name" value="S-methyl_trans"/>
    <property type="match status" value="1"/>
</dbReference>
<dbReference type="OrthoDB" id="9803687at2"/>
<dbReference type="InterPro" id="IPR036589">
    <property type="entry name" value="HCY_dom_sf"/>
</dbReference>
<evidence type="ECO:0000256" key="3">
    <source>
        <dbReference type="PIRSR" id="PIRSR037505-2"/>
    </source>
</evidence>
<dbReference type="PANTHER" id="PTHR11103">
    <property type="entry name" value="SLR1189 PROTEIN"/>
    <property type="match status" value="1"/>
</dbReference>
<evidence type="ECO:0000256" key="1">
    <source>
        <dbReference type="ARBA" id="ARBA00022603"/>
    </source>
</evidence>
<dbReference type="PIRSF" id="PIRSF037505">
    <property type="entry name" value="Betaine_HMT"/>
    <property type="match status" value="1"/>
</dbReference>
<dbReference type="GO" id="GO:0008168">
    <property type="term" value="F:methyltransferase activity"/>
    <property type="evidence" value="ECO:0007669"/>
    <property type="project" value="UniProtKB-UniRule"/>
</dbReference>
<dbReference type="Proteomes" id="UP000251120">
    <property type="component" value="Chromosome"/>
</dbReference>
<dbReference type="InterPro" id="IPR017226">
    <property type="entry name" value="BHMT-like"/>
</dbReference>
<dbReference type="EMBL" id="CP021781">
    <property type="protein sequence ID" value="AXA34537.1"/>
    <property type="molecule type" value="Genomic_DNA"/>
</dbReference>
<keyword evidence="3 4" id="KW-0479">Metal-binding</keyword>
<dbReference type="InterPro" id="IPR003726">
    <property type="entry name" value="HCY_dom"/>
</dbReference>
<dbReference type="PROSITE" id="PS50970">
    <property type="entry name" value="HCY"/>
    <property type="match status" value="1"/>
</dbReference>
<dbReference type="Proteomes" id="UP000681131">
    <property type="component" value="Chromosome"/>
</dbReference>
<feature type="binding site" evidence="3 4">
    <location>
        <position position="302"/>
    </location>
    <ligand>
        <name>Zn(2+)</name>
        <dbReference type="ChEBI" id="CHEBI:29105"/>
    </ligand>
</feature>
<proteinExistence type="predicted"/>
<dbReference type="AlphaFoldDB" id="A0A2Z4Y063"/>
<feature type="binding site" evidence="3 4">
    <location>
        <position position="303"/>
    </location>
    <ligand>
        <name>Zn(2+)</name>
        <dbReference type="ChEBI" id="CHEBI:29105"/>
    </ligand>
</feature>
<name>A0A2Z4Y063_9GAMM</name>
<evidence type="ECO:0000313" key="7">
    <source>
        <dbReference type="EMBL" id="QIW12784.1"/>
    </source>
</evidence>
<keyword evidence="1 4" id="KW-0489">Methyltransferase</keyword>
<feature type="binding site" evidence="3 4">
    <location>
        <position position="213"/>
    </location>
    <ligand>
        <name>Zn(2+)</name>
        <dbReference type="ChEBI" id="CHEBI:29105"/>
    </ligand>
</feature>
<protein>
    <submittedName>
        <fullName evidence="7">Homocysteine S-methyltransferase family protein</fullName>
    </submittedName>
    <submittedName>
        <fullName evidence="6">Homocysteine methyltransferase</fullName>
    </submittedName>
</protein>
<evidence type="ECO:0000313" key="6">
    <source>
        <dbReference type="EMBL" id="AXA34537.1"/>
    </source>
</evidence>